<protein>
    <submittedName>
        <fullName evidence="1">Uncharacterized protein</fullName>
    </submittedName>
</protein>
<evidence type="ECO:0000313" key="2">
    <source>
        <dbReference type="Proteomes" id="UP000277204"/>
    </source>
</evidence>
<dbReference type="STRING" id="48269.A0A183M2E1"/>
<organism evidence="1 2">
    <name type="scientific">Schistosoma margrebowiei</name>
    <dbReference type="NCBI Taxonomy" id="48269"/>
    <lineage>
        <taxon>Eukaryota</taxon>
        <taxon>Metazoa</taxon>
        <taxon>Spiralia</taxon>
        <taxon>Lophotrochozoa</taxon>
        <taxon>Platyhelminthes</taxon>
        <taxon>Trematoda</taxon>
        <taxon>Digenea</taxon>
        <taxon>Strigeidida</taxon>
        <taxon>Schistosomatoidea</taxon>
        <taxon>Schistosomatidae</taxon>
        <taxon>Schistosoma</taxon>
    </lineage>
</organism>
<gene>
    <name evidence="1" type="ORF">SMRZ_LOCUS10217</name>
</gene>
<proteinExistence type="predicted"/>
<keyword evidence="2" id="KW-1185">Reference proteome</keyword>
<evidence type="ECO:0000313" key="1">
    <source>
        <dbReference type="EMBL" id="VDO89413.1"/>
    </source>
</evidence>
<name>A0A183M2E1_9TREM</name>
<sequence>MSTSEGKHGIQWTSKMQLDDLDVADDLDFLSEKRFSDATQHATITLDGEALEDLKSFTYLGSIIDEHGGSDANMKARIGKARTAYLQLKNIRDSKQLSTIQHQISNSNNNDETLKQIQNDHKTISNIMRNV</sequence>
<reference evidence="1 2" key="1">
    <citation type="submission" date="2018-11" db="EMBL/GenBank/DDBJ databases">
        <authorList>
            <consortium name="Pathogen Informatics"/>
        </authorList>
    </citation>
    <scope>NUCLEOTIDE SEQUENCE [LARGE SCALE GENOMIC DNA]</scope>
    <source>
        <strain evidence="1 2">Zambia</strain>
    </source>
</reference>
<dbReference type="Proteomes" id="UP000277204">
    <property type="component" value="Unassembled WGS sequence"/>
</dbReference>
<dbReference type="EMBL" id="UZAI01005175">
    <property type="protein sequence ID" value="VDO89413.1"/>
    <property type="molecule type" value="Genomic_DNA"/>
</dbReference>
<accession>A0A183M2E1</accession>
<dbReference type="AlphaFoldDB" id="A0A183M2E1"/>